<keyword evidence="3" id="KW-1185">Reference proteome</keyword>
<feature type="region of interest" description="Disordered" evidence="1">
    <location>
        <begin position="1"/>
        <end position="20"/>
    </location>
</feature>
<dbReference type="Proteomes" id="UP001201812">
    <property type="component" value="Unassembled WGS sequence"/>
</dbReference>
<feature type="region of interest" description="Disordered" evidence="1">
    <location>
        <begin position="31"/>
        <end position="183"/>
    </location>
</feature>
<evidence type="ECO:0000313" key="2">
    <source>
        <dbReference type="EMBL" id="KAI1708810.1"/>
    </source>
</evidence>
<feature type="compositionally biased region" description="Basic and acidic residues" evidence="1">
    <location>
        <begin position="123"/>
        <end position="171"/>
    </location>
</feature>
<proteinExistence type="predicted"/>
<feature type="compositionally biased region" description="Basic and acidic residues" evidence="1">
    <location>
        <begin position="71"/>
        <end position="99"/>
    </location>
</feature>
<dbReference type="AlphaFoldDB" id="A0AAD4R460"/>
<sequence length="183" mass="21242">MERDNVQRQSYSNAAGIRTVRTRIAIPAYDRAESGSAPRLVSTDSVASTASTHSSETSGITHFSNHLEACLADREREEQQNAKRREREQQRRQVQDQSRHSIRQVCVESDSDPDVPTMKGKQFKAEKEIWIEKVIGEHRNVPRKEKHGKSGRDRLQHNRKAKADESFDQERRRPKYKKHNKIK</sequence>
<evidence type="ECO:0000256" key="1">
    <source>
        <dbReference type="SAM" id="MobiDB-lite"/>
    </source>
</evidence>
<organism evidence="2 3">
    <name type="scientific">Ditylenchus destructor</name>
    <dbReference type="NCBI Taxonomy" id="166010"/>
    <lineage>
        <taxon>Eukaryota</taxon>
        <taxon>Metazoa</taxon>
        <taxon>Ecdysozoa</taxon>
        <taxon>Nematoda</taxon>
        <taxon>Chromadorea</taxon>
        <taxon>Rhabditida</taxon>
        <taxon>Tylenchina</taxon>
        <taxon>Tylenchomorpha</taxon>
        <taxon>Sphaerularioidea</taxon>
        <taxon>Anguinidae</taxon>
        <taxon>Anguininae</taxon>
        <taxon>Ditylenchus</taxon>
    </lineage>
</organism>
<gene>
    <name evidence="2" type="ORF">DdX_11564</name>
</gene>
<feature type="compositionally biased region" description="Low complexity" evidence="1">
    <location>
        <begin position="41"/>
        <end position="58"/>
    </location>
</feature>
<reference evidence="2" key="1">
    <citation type="submission" date="2022-01" db="EMBL/GenBank/DDBJ databases">
        <title>Genome Sequence Resource for Two Populations of Ditylenchus destructor, the Migratory Endoparasitic Phytonematode.</title>
        <authorList>
            <person name="Zhang H."/>
            <person name="Lin R."/>
            <person name="Xie B."/>
        </authorList>
    </citation>
    <scope>NUCLEOTIDE SEQUENCE</scope>
    <source>
        <strain evidence="2">BazhouSP</strain>
    </source>
</reference>
<name>A0AAD4R460_9BILA</name>
<comment type="caution">
    <text evidence="2">The sequence shown here is derived from an EMBL/GenBank/DDBJ whole genome shotgun (WGS) entry which is preliminary data.</text>
</comment>
<feature type="compositionally biased region" description="Basic residues" evidence="1">
    <location>
        <begin position="172"/>
        <end position="183"/>
    </location>
</feature>
<evidence type="ECO:0000313" key="3">
    <source>
        <dbReference type="Proteomes" id="UP001201812"/>
    </source>
</evidence>
<protein>
    <submittedName>
        <fullName evidence="2">Uncharacterized protein</fullName>
    </submittedName>
</protein>
<accession>A0AAD4R460</accession>
<dbReference type="EMBL" id="JAKKPZ010000033">
    <property type="protein sequence ID" value="KAI1708810.1"/>
    <property type="molecule type" value="Genomic_DNA"/>
</dbReference>